<keyword evidence="4" id="KW-0479">Metal-binding</keyword>
<dbReference type="EMBL" id="CAXLJL010000434">
    <property type="protein sequence ID" value="CAL5137791.1"/>
    <property type="molecule type" value="Genomic_DNA"/>
</dbReference>
<dbReference type="InterPro" id="IPR012292">
    <property type="entry name" value="Globin/Proto"/>
</dbReference>
<feature type="region of interest" description="Disordered" evidence="7">
    <location>
        <begin position="1"/>
        <end position="20"/>
    </location>
</feature>
<dbReference type="GO" id="GO:0020037">
    <property type="term" value="F:heme binding"/>
    <property type="evidence" value="ECO:0007669"/>
    <property type="project" value="InterPro"/>
</dbReference>
<evidence type="ECO:0000256" key="4">
    <source>
        <dbReference type="ARBA" id="ARBA00022723"/>
    </source>
</evidence>
<gene>
    <name evidence="9" type="ORF">CDAUBV1_LOCUS12276</name>
</gene>
<dbReference type="InterPro" id="IPR000971">
    <property type="entry name" value="Globin"/>
</dbReference>
<evidence type="ECO:0000259" key="8">
    <source>
        <dbReference type="PROSITE" id="PS01033"/>
    </source>
</evidence>
<evidence type="ECO:0000256" key="7">
    <source>
        <dbReference type="SAM" id="MobiDB-lite"/>
    </source>
</evidence>
<evidence type="ECO:0000256" key="2">
    <source>
        <dbReference type="ARBA" id="ARBA00022617"/>
    </source>
</evidence>
<dbReference type="GO" id="GO:0019825">
    <property type="term" value="F:oxygen binding"/>
    <property type="evidence" value="ECO:0007669"/>
    <property type="project" value="InterPro"/>
</dbReference>
<dbReference type="SUPFAM" id="SSF46458">
    <property type="entry name" value="Globin-like"/>
    <property type="match status" value="1"/>
</dbReference>
<dbReference type="Proteomes" id="UP001497525">
    <property type="component" value="Unassembled WGS sequence"/>
</dbReference>
<dbReference type="GO" id="GO:0046872">
    <property type="term" value="F:metal ion binding"/>
    <property type="evidence" value="ECO:0007669"/>
    <property type="project" value="UniProtKB-KW"/>
</dbReference>
<protein>
    <recommendedName>
        <fullName evidence="8">Globin domain-containing protein</fullName>
    </recommendedName>
</protein>
<dbReference type="PANTHER" id="PTHR46458">
    <property type="entry name" value="BLR2807 PROTEIN"/>
    <property type="match status" value="1"/>
</dbReference>
<evidence type="ECO:0000256" key="3">
    <source>
        <dbReference type="ARBA" id="ARBA00022621"/>
    </source>
</evidence>
<feature type="domain" description="Globin" evidence="8">
    <location>
        <begin position="154"/>
        <end position="303"/>
    </location>
</feature>
<dbReference type="GO" id="GO:0005344">
    <property type="term" value="F:oxygen carrier activity"/>
    <property type="evidence" value="ECO:0007669"/>
    <property type="project" value="UniProtKB-KW"/>
</dbReference>
<sequence>MNPSSTHSSDSLDDGVDIHPCSLPTTTEMEYLESISCPVESDKFDVCVEPSTIEEESKSLEPVRPQGSRLMCKVKRGLRWFLDYPNESSALHKSMQDLPSSHIQCSRRKSCSTENNMTNISFRQSGKTLLTSDVPTDISEIKRYYQKTTNDLTSLSDRQEEYIKSSWKFLKAHIEKIGVVVFLELFEEHSDFRDAFARFRGKQLMELSRDPAFQAHGLRVLNVVDKIISRLNKPEGIQDYLLSLGGRHCKYTPSIALVSNVGEQLLETIRPVLEEQGTWDTEMETAWIVVINYLTSAMRYGIARGAKKCK</sequence>
<dbReference type="InterPro" id="IPR050532">
    <property type="entry name" value="Globin-like_OT"/>
</dbReference>
<name>A0AAV2TMR7_CALDB</name>
<dbReference type="InterPro" id="IPR009050">
    <property type="entry name" value="Globin-like_sf"/>
</dbReference>
<reference evidence="9" key="1">
    <citation type="submission" date="2024-06" db="EMBL/GenBank/DDBJ databases">
        <authorList>
            <person name="Liu X."/>
            <person name="Lenzi L."/>
            <person name="Haldenby T S."/>
            <person name="Uol C."/>
        </authorList>
    </citation>
    <scope>NUCLEOTIDE SEQUENCE</scope>
</reference>
<evidence type="ECO:0000313" key="10">
    <source>
        <dbReference type="Proteomes" id="UP001497525"/>
    </source>
</evidence>
<keyword evidence="3 6" id="KW-0561">Oxygen transport</keyword>
<organism evidence="9 10">
    <name type="scientific">Calicophoron daubneyi</name>
    <name type="common">Rumen fluke</name>
    <name type="synonym">Paramphistomum daubneyi</name>
    <dbReference type="NCBI Taxonomy" id="300641"/>
    <lineage>
        <taxon>Eukaryota</taxon>
        <taxon>Metazoa</taxon>
        <taxon>Spiralia</taxon>
        <taxon>Lophotrochozoa</taxon>
        <taxon>Platyhelminthes</taxon>
        <taxon>Trematoda</taxon>
        <taxon>Digenea</taxon>
        <taxon>Plagiorchiida</taxon>
        <taxon>Pronocephalata</taxon>
        <taxon>Paramphistomoidea</taxon>
        <taxon>Paramphistomidae</taxon>
        <taxon>Calicophoron</taxon>
    </lineage>
</organism>
<dbReference type="Pfam" id="PF00042">
    <property type="entry name" value="Globin"/>
    <property type="match status" value="1"/>
</dbReference>
<dbReference type="PROSITE" id="PS01033">
    <property type="entry name" value="GLOBIN"/>
    <property type="match status" value="1"/>
</dbReference>
<dbReference type="PANTHER" id="PTHR46458:SF1">
    <property type="entry name" value="GEO09476P1"/>
    <property type="match status" value="1"/>
</dbReference>
<keyword evidence="5" id="KW-0408">Iron</keyword>
<proteinExistence type="inferred from homology"/>
<keyword evidence="1 6" id="KW-0813">Transport</keyword>
<evidence type="ECO:0000256" key="6">
    <source>
        <dbReference type="RuleBase" id="RU000356"/>
    </source>
</evidence>
<evidence type="ECO:0000256" key="5">
    <source>
        <dbReference type="ARBA" id="ARBA00023004"/>
    </source>
</evidence>
<dbReference type="AlphaFoldDB" id="A0AAV2TMR7"/>
<dbReference type="Gene3D" id="1.10.490.10">
    <property type="entry name" value="Globins"/>
    <property type="match status" value="1"/>
</dbReference>
<accession>A0AAV2TMR7</accession>
<dbReference type="PRINTS" id="PR00188">
    <property type="entry name" value="PLANTGLOBIN"/>
</dbReference>
<comment type="caution">
    <text evidence="9">The sequence shown here is derived from an EMBL/GenBank/DDBJ whole genome shotgun (WGS) entry which is preliminary data.</text>
</comment>
<evidence type="ECO:0000256" key="1">
    <source>
        <dbReference type="ARBA" id="ARBA00022448"/>
    </source>
</evidence>
<evidence type="ECO:0000313" key="9">
    <source>
        <dbReference type="EMBL" id="CAL5137791.1"/>
    </source>
</evidence>
<keyword evidence="2 6" id="KW-0349">Heme</keyword>
<comment type="similarity">
    <text evidence="6">Belongs to the globin family.</text>
</comment>